<proteinExistence type="predicted"/>
<dbReference type="Proteomes" id="UP001596288">
    <property type="component" value="Unassembled WGS sequence"/>
</dbReference>
<evidence type="ECO:0000313" key="2">
    <source>
        <dbReference type="Proteomes" id="UP001596288"/>
    </source>
</evidence>
<reference evidence="2" key="1">
    <citation type="journal article" date="2019" name="Int. J. Syst. Evol. Microbiol.">
        <title>The Global Catalogue of Microorganisms (GCM) 10K type strain sequencing project: providing services to taxonomists for standard genome sequencing and annotation.</title>
        <authorList>
            <consortium name="The Broad Institute Genomics Platform"/>
            <consortium name="The Broad Institute Genome Sequencing Center for Infectious Disease"/>
            <person name="Wu L."/>
            <person name="Ma J."/>
        </authorList>
    </citation>
    <scope>NUCLEOTIDE SEQUENCE [LARGE SCALE GENOMIC DNA]</scope>
    <source>
        <strain evidence="2">CCM 8927</strain>
    </source>
</reference>
<organism evidence="1 2">
    <name type="scientific">Companilactobacillus huachuanensis</name>
    <dbReference type="NCBI Taxonomy" id="2559914"/>
    <lineage>
        <taxon>Bacteria</taxon>
        <taxon>Bacillati</taxon>
        <taxon>Bacillota</taxon>
        <taxon>Bacilli</taxon>
        <taxon>Lactobacillales</taxon>
        <taxon>Lactobacillaceae</taxon>
        <taxon>Companilactobacillus</taxon>
    </lineage>
</organism>
<dbReference type="EMBL" id="JBHSSF010000005">
    <property type="protein sequence ID" value="MFC6175399.1"/>
    <property type="molecule type" value="Genomic_DNA"/>
</dbReference>
<gene>
    <name evidence="1" type="ORF">ACFQAV_01030</name>
</gene>
<dbReference type="RefSeq" id="WP_137610768.1">
    <property type="nucleotide sequence ID" value="NZ_BJDF01000004.1"/>
</dbReference>
<evidence type="ECO:0000313" key="1">
    <source>
        <dbReference type="EMBL" id="MFC6175399.1"/>
    </source>
</evidence>
<comment type="caution">
    <text evidence="1">The sequence shown here is derived from an EMBL/GenBank/DDBJ whole genome shotgun (WGS) entry which is preliminary data.</text>
</comment>
<sequence>MKKANIWIISSIIFLLILLGTNITTTKADVSDADGLAAAPSGVTIGDALSNSSLFVQGSNTLPATIDNNRVIEVIQNNPTQVSSVWSNKEQDNYFDTGNKQTLSMWVYLGGSSSGSEGMAFVLQNSGYSAIAKDGNSIAGGETLGVWGSDLQRKATTAAMAGSAIQNSWALEFDSNGSGLGSSDVYNGSGGTLGQTLDSYQIGTDDSGNTPARSLPAQHLAWAYPGYSGSYTQIGKKGTTPYYELNHNGIEENTFSSPSTPAMAWHHLLITYTPPTAADPTVATLRYDLNDKTIDGRVNTGATGQHLQSGTVNLKLSRLGVTKGDPLYYGFTAANSVGHTTTNAVVFETLPSLVNAYGNAYVVDETNQTKVSSSTDVMTTADKALAETTTVHPNDKLRLNYMLNYDSGNQDMKPITASIDLPDNVTITKDSDGNIGKVVYKNGDTEEIPYSDINGSKLTYTLKESLNVDNPWSNIELNATANQVPDASSALQVPLSHATLEGDNYKTDVQTPPFLIQEARDNLTLTKTSKDPVTTSQNKTVNLTGTMKFDKQTTVDNSDINFNVSIDGKTETINDTDSANGSFSIPFSSSDIGKHTITVQAIDPNYVSSDGVKDTIASNTLTYTVNISDKALQIASDSPSDLVAVGNTDLSIDATDNYNDDSDFKNSDMTLHTVINGTETTTKLTGDDTITSGKFTVNIPANLIEANKTNTVDVYLTDGSTTPLKSNTLSYNVTVPDTALNLSTEKTDIQTFVKDNATLTGELSYADAETEFKNSDMTLHVNVDGTDQATEKLTGETNAATNSFEKVFAGSDLGVGKHTITLYVTDVHGRKSNSQEYSVDVIDKELSMESKTEYDFQFIRSTDKAQTISRQSDWGVTVNSTNSTWTLTANSSSLVDSSGNTFNGELTFTNNIGDTSSLQAGPVLIAKDTTASATSETTDVSGNWPKNQGVLLHVNSGLVNRGKYNGTIYWNLSDTI</sequence>
<keyword evidence="2" id="KW-1185">Reference proteome</keyword>
<evidence type="ECO:0008006" key="3">
    <source>
        <dbReference type="Google" id="ProtNLM"/>
    </source>
</evidence>
<dbReference type="Gene3D" id="2.60.120.200">
    <property type="match status" value="1"/>
</dbReference>
<accession>A0ABW1RLT7</accession>
<protein>
    <recommendedName>
        <fullName evidence="3">WxL domain-containing protein</fullName>
    </recommendedName>
</protein>
<name>A0ABW1RLT7_9LACO</name>